<evidence type="ECO:0000256" key="7">
    <source>
        <dbReference type="ARBA" id="ARBA00037868"/>
    </source>
</evidence>
<dbReference type="GO" id="GO:0003924">
    <property type="term" value="F:GTPase activity"/>
    <property type="evidence" value="ECO:0007669"/>
    <property type="project" value="InterPro"/>
</dbReference>
<dbReference type="OrthoDB" id="9989112at2759"/>
<organism evidence="8">
    <name type="scientific">Blastocystis hominis</name>
    <dbReference type="NCBI Taxonomy" id="12968"/>
    <lineage>
        <taxon>Eukaryota</taxon>
        <taxon>Sar</taxon>
        <taxon>Stramenopiles</taxon>
        <taxon>Bigyra</taxon>
        <taxon>Opalozoa</taxon>
        <taxon>Opalinata</taxon>
        <taxon>Blastocystidae</taxon>
        <taxon>Blastocystis</taxon>
    </lineage>
</organism>
<keyword evidence="2" id="KW-0547">Nucleotide-binding</keyword>
<dbReference type="PROSITE" id="PS51419">
    <property type="entry name" value="RAB"/>
    <property type="match status" value="1"/>
</dbReference>
<dbReference type="PRINTS" id="PR00449">
    <property type="entry name" value="RASTRNSFRMNG"/>
</dbReference>
<dbReference type="SMART" id="SM00174">
    <property type="entry name" value="RHO"/>
    <property type="match status" value="1"/>
</dbReference>
<sequence length="183" mass="20556">MNRSSNFHYLLNVRNVYFVVVLIGDSNVGKTNILSRFANDEFNLDSKATVGVEFSAKCVKVNNSIIKAQIWDTAGQERYRSITSAYYRGAVGALMVYDITSRSSFENVEGWLSELRQHSDGDMVVVLIGNKCDLANQRSISTDEARAYAEKHNMAFIETSAYERTGIDEAFTMVLKRLGDNRA</sequence>
<evidence type="ECO:0000256" key="6">
    <source>
        <dbReference type="ARBA" id="ARBA00023289"/>
    </source>
</evidence>
<gene>
    <name evidence="8" type="ORF">GSBLH_T00000664001</name>
</gene>
<reference evidence="8" key="1">
    <citation type="submission" date="2010-02" db="EMBL/GenBank/DDBJ databases">
        <title>Sequencing and annotation of the Blastocystis hominis genome.</title>
        <authorList>
            <person name="Wincker P."/>
        </authorList>
    </citation>
    <scope>NUCLEOTIDE SEQUENCE</scope>
    <source>
        <strain evidence="8">Singapore isolate B</strain>
    </source>
</reference>
<dbReference type="CDD" id="cd01868">
    <property type="entry name" value="Rab11_like"/>
    <property type="match status" value="1"/>
</dbReference>
<dbReference type="PROSITE" id="PS51421">
    <property type="entry name" value="RAS"/>
    <property type="match status" value="1"/>
</dbReference>
<keyword evidence="4" id="KW-0472">Membrane</keyword>
<dbReference type="Gene3D" id="3.40.50.300">
    <property type="entry name" value="P-loop containing nucleotide triphosphate hydrolases"/>
    <property type="match status" value="1"/>
</dbReference>
<evidence type="ECO:0000256" key="2">
    <source>
        <dbReference type="ARBA" id="ARBA00022741"/>
    </source>
</evidence>
<dbReference type="SUPFAM" id="SSF52540">
    <property type="entry name" value="P-loop containing nucleoside triphosphate hydrolases"/>
    <property type="match status" value="1"/>
</dbReference>
<dbReference type="Proteomes" id="UP000008312">
    <property type="component" value="Unassembled WGS sequence"/>
</dbReference>
<keyword evidence="9" id="KW-1185">Reference proteome</keyword>
<dbReference type="GeneID" id="24917964"/>
<evidence type="ECO:0000256" key="3">
    <source>
        <dbReference type="ARBA" id="ARBA00023134"/>
    </source>
</evidence>
<keyword evidence="6" id="KW-0636">Prenylation</keyword>
<keyword evidence="3" id="KW-0342">GTP-binding</keyword>
<dbReference type="OMA" id="FAENHTM"/>
<dbReference type="SMART" id="SM00176">
    <property type="entry name" value="RAN"/>
    <property type="match status" value="1"/>
</dbReference>
<evidence type="ECO:0000256" key="5">
    <source>
        <dbReference type="ARBA" id="ARBA00023288"/>
    </source>
</evidence>
<dbReference type="FunCoup" id="D8LXK4">
    <property type="interactions" value="285"/>
</dbReference>
<dbReference type="FunFam" id="3.40.50.300:FF:000067">
    <property type="entry name" value="ras-related protein RABA1f"/>
    <property type="match status" value="1"/>
</dbReference>
<dbReference type="SMART" id="SM00173">
    <property type="entry name" value="RAS"/>
    <property type="match status" value="1"/>
</dbReference>
<dbReference type="GO" id="GO:0005525">
    <property type="term" value="F:GTP binding"/>
    <property type="evidence" value="ECO:0007669"/>
    <property type="project" value="UniProtKB-KW"/>
</dbReference>
<dbReference type="RefSeq" id="XP_012894357.1">
    <property type="nucleotide sequence ID" value="XM_013038903.1"/>
</dbReference>
<protein>
    <submittedName>
        <fullName evidence="8">Uncharacterized protein</fullName>
    </submittedName>
</protein>
<dbReference type="EMBL" id="FN668639">
    <property type="protein sequence ID" value="CBK20309.2"/>
    <property type="molecule type" value="Genomic_DNA"/>
</dbReference>
<dbReference type="NCBIfam" id="TIGR00231">
    <property type="entry name" value="small_GTP"/>
    <property type="match status" value="1"/>
</dbReference>
<dbReference type="InParanoid" id="D8LXK4"/>
<evidence type="ECO:0000256" key="1">
    <source>
        <dbReference type="ARBA" id="ARBA00006270"/>
    </source>
</evidence>
<name>D8LXK4_BLAHO</name>
<dbReference type="Pfam" id="PF00071">
    <property type="entry name" value="Ras"/>
    <property type="match status" value="1"/>
</dbReference>
<dbReference type="PANTHER" id="PTHR47979">
    <property type="entry name" value="DRAB11-RELATED"/>
    <property type="match status" value="1"/>
</dbReference>
<dbReference type="AlphaFoldDB" id="D8LXK4"/>
<evidence type="ECO:0000313" key="8">
    <source>
        <dbReference type="EMBL" id="CBK20309.2"/>
    </source>
</evidence>
<accession>D8LXK4</accession>
<evidence type="ECO:0000313" key="9">
    <source>
        <dbReference type="Proteomes" id="UP000008312"/>
    </source>
</evidence>
<keyword evidence="5" id="KW-0449">Lipoprotein</keyword>
<dbReference type="SMART" id="SM00175">
    <property type="entry name" value="RAB"/>
    <property type="match status" value="1"/>
</dbReference>
<dbReference type="PROSITE" id="PS51420">
    <property type="entry name" value="RHO"/>
    <property type="match status" value="1"/>
</dbReference>
<dbReference type="InterPro" id="IPR005225">
    <property type="entry name" value="Small_GTP-bd"/>
</dbReference>
<dbReference type="InterPro" id="IPR050209">
    <property type="entry name" value="Rab_GTPases_membrane_traffic"/>
</dbReference>
<comment type="similarity">
    <text evidence="1">Belongs to the small GTPase superfamily. Rab family.</text>
</comment>
<proteinExistence type="inferred from homology"/>
<dbReference type="InterPro" id="IPR027417">
    <property type="entry name" value="P-loop_NTPase"/>
</dbReference>
<comment type="subcellular location">
    <subcellularLocation>
        <location evidence="7">Endomembrane system</location>
        <topology evidence="7">Lipid-anchor</topology>
    </subcellularLocation>
</comment>
<dbReference type="GO" id="GO:0012505">
    <property type="term" value="C:endomembrane system"/>
    <property type="evidence" value="ECO:0007669"/>
    <property type="project" value="UniProtKB-SubCell"/>
</dbReference>
<evidence type="ECO:0000256" key="4">
    <source>
        <dbReference type="ARBA" id="ARBA00023136"/>
    </source>
</evidence>
<dbReference type="InterPro" id="IPR001806">
    <property type="entry name" value="Small_GTPase"/>
</dbReference>